<proteinExistence type="predicted"/>
<evidence type="ECO:0000313" key="1">
    <source>
        <dbReference type="EMBL" id="NKY87876.1"/>
    </source>
</evidence>
<accession>A0A7X6RJ60</accession>
<organism evidence="1 2">
    <name type="scientific">Nocardia veterana</name>
    <dbReference type="NCBI Taxonomy" id="132249"/>
    <lineage>
        <taxon>Bacteria</taxon>
        <taxon>Bacillati</taxon>
        <taxon>Actinomycetota</taxon>
        <taxon>Actinomycetes</taxon>
        <taxon>Mycobacteriales</taxon>
        <taxon>Nocardiaceae</taxon>
        <taxon>Nocardia</taxon>
    </lineage>
</organism>
<dbReference type="EMBL" id="JAAXPE010000022">
    <property type="protein sequence ID" value="NKY87876.1"/>
    <property type="molecule type" value="Genomic_DNA"/>
</dbReference>
<sequence length="117" mass="13049">MTEILVRCSFPDVDLATADDLCADLSDSLDRSVPEVSTDRVRQNELNQDLGTVLTIVLTSPTVGLVVRELSRWAARRHDAALRLSRTGTEATIEIKGPLSQRHERMVRMFLDGDDRA</sequence>
<evidence type="ECO:0000313" key="2">
    <source>
        <dbReference type="Proteomes" id="UP000523447"/>
    </source>
</evidence>
<gene>
    <name evidence="1" type="ORF">HGA07_19855</name>
</gene>
<comment type="caution">
    <text evidence="1">The sequence shown here is derived from an EMBL/GenBank/DDBJ whole genome shotgun (WGS) entry which is preliminary data.</text>
</comment>
<name>A0A7X6RJ60_9NOCA</name>
<reference evidence="1 2" key="1">
    <citation type="submission" date="2020-04" db="EMBL/GenBank/DDBJ databases">
        <title>MicrobeNet Type strains.</title>
        <authorList>
            <person name="Nicholson A.C."/>
        </authorList>
    </citation>
    <scope>NUCLEOTIDE SEQUENCE [LARGE SCALE GENOMIC DNA]</scope>
    <source>
        <strain evidence="1 2">DSM 44445</strain>
    </source>
</reference>
<dbReference type="RefSeq" id="WP_040724514.1">
    <property type="nucleotide sequence ID" value="NZ_CAWPHS010000015.1"/>
</dbReference>
<keyword evidence="2" id="KW-1185">Reference proteome</keyword>
<dbReference type="Proteomes" id="UP000523447">
    <property type="component" value="Unassembled WGS sequence"/>
</dbReference>
<dbReference type="AlphaFoldDB" id="A0A7X6RJ60"/>
<protein>
    <submittedName>
        <fullName evidence="1">Uncharacterized protein</fullName>
    </submittedName>
</protein>